<reference evidence="7" key="2">
    <citation type="submission" date="2015-01" db="EMBL/GenBank/DDBJ databases">
        <title>Evolutionary Origins and Diversification of the Mycorrhizal Mutualists.</title>
        <authorList>
            <consortium name="DOE Joint Genome Institute"/>
            <consortium name="Mycorrhizal Genomics Consortium"/>
            <person name="Kohler A."/>
            <person name="Kuo A."/>
            <person name="Nagy L.G."/>
            <person name="Floudas D."/>
            <person name="Copeland A."/>
            <person name="Barry K.W."/>
            <person name="Cichocki N."/>
            <person name="Veneault-Fourrey C."/>
            <person name="LaButti K."/>
            <person name="Lindquist E.A."/>
            <person name="Lipzen A."/>
            <person name="Lundell T."/>
            <person name="Morin E."/>
            <person name="Murat C."/>
            <person name="Riley R."/>
            <person name="Ohm R."/>
            <person name="Sun H."/>
            <person name="Tunlid A."/>
            <person name="Henrissat B."/>
            <person name="Grigoriev I.V."/>
            <person name="Hibbett D.S."/>
            <person name="Martin F."/>
        </authorList>
    </citation>
    <scope>NUCLEOTIDE SEQUENCE [LARGE SCALE GENOMIC DNA]</scope>
    <source>
        <strain evidence="7">MAFF 305830</strain>
    </source>
</reference>
<keyword evidence="4 5" id="KW-0472">Membrane</keyword>
<sequence>MAAPPAEFTPPRFNPYGYVPSKPASIAFIALFGITTIAHLGQTLFSRRRVWWTLVFTAGGLMEIIGWIGRLQSSSDPYSSNAFVMQIVTLVIAPAWLSAGCYQVTGSLIYRIGREGSPLSARAYTIIFVLCDVVSIMLQSAGGAAAGNDARAGRSPDKGRLLLLAGVAFQLVAMVIYLGLSLRFFKLRWMEFSPLRRRLIYGTIFGSLCIIVRGILRTTELAEGWRGYIFIHETFTIFLDGLPILLCMIGFNVVHPAYTLDADDSKLSSQEKGNEPV</sequence>
<dbReference type="GO" id="GO:0005886">
    <property type="term" value="C:plasma membrane"/>
    <property type="evidence" value="ECO:0007669"/>
    <property type="project" value="TreeGrafter"/>
</dbReference>
<dbReference type="Proteomes" id="UP000054097">
    <property type="component" value="Unassembled WGS sequence"/>
</dbReference>
<dbReference type="AlphaFoldDB" id="A0A0C3AYD0"/>
<feature type="transmembrane region" description="Helical" evidence="5">
    <location>
        <begin position="161"/>
        <end position="179"/>
    </location>
</feature>
<keyword evidence="7" id="KW-1185">Reference proteome</keyword>
<accession>A0A0C3AYD0</accession>
<keyword evidence="2 5" id="KW-0812">Transmembrane</keyword>
<evidence type="ECO:0000256" key="2">
    <source>
        <dbReference type="ARBA" id="ARBA00022692"/>
    </source>
</evidence>
<dbReference type="Pfam" id="PF04479">
    <property type="entry name" value="RTA1"/>
    <property type="match status" value="1"/>
</dbReference>
<keyword evidence="3 5" id="KW-1133">Transmembrane helix</keyword>
<evidence type="ECO:0000256" key="3">
    <source>
        <dbReference type="ARBA" id="ARBA00022989"/>
    </source>
</evidence>
<proteinExistence type="predicted"/>
<dbReference type="OrthoDB" id="3358017at2759"/>
<dbReference type="PANTHER" id="PTHR31465:SF9">
    <property type="entry name" value="SPHINGOID LONG-CHAIN BASE TRANSPORTER RSB1"/>
    <property type="match status" value="1"/>
</dbReference>
<gene>
    <name evidence="6" type="ORF">M408DRAFT_27209</name>
</gene>
<feature type="transmembrane region" description="Helical" evidence="5">
    <location>
        <begin position="50"/>
        <end position="70"/>
    </location>
</feature>
<feature type="transmembrane region" description="Helical" evidence="5">
    <location>
        <begin position="82"/>
        <end position="102"/>
    </location>
</feature>
<evidence type="ECO:0000256" key="5">
    <source>
        <dbReference type="SAM" id="Phobius"/>
    </source>
</evidence>
<dbReference type="EMBL" id="KN824326">
    <property type="protein sequence ID" value="KIM24231.1"/>
    <property type="molecule type" value="Genomic_DNA"/>
</dbReference>
<dbReference type="STRING" id="933852.A0A0C3AYD0"/>
<evidence type="ECO:0000313" key="6">
    <source>
        <dbReference type="EMBL" id="KIM24231.1"/>
    </source>
</evidence>
<dbReference type="PANTHER" id="PTHR31465">
    <property type="entry name" value="PROTEIN RTA1-RELATED"/>
    <property type="match status" value="1"/>
</dbReference>
<dbReference type="GO" id="GO:0000324">
    <property type="term" value="C:fungal-type vacuole"/>
    <property type="evidence" value="ECO:0007669"/>
    <property type="project" value="TreeGrafter"/>
</dbReference>
<evidence type="ECO:0000256" key="1">
    <source>
        <dbReference type="ARBA" id="ARBA00004141"/>
    </source>
</evidence>
<name>A0A0C3AYD0_SERVB</name>
<feature type="transmembrane region" description="Helical" evidence="5">
    <location>
        <begin position="123"/>
        <end position="141"/>
    </location>
</feature>
<comment type="subcellular location">
    <subcellularLocation>
        <location evidence="1">Membrane</location>
        <topology evidence="1">Multi-pass membrane protein</topology>
    </subcellularLocation>
</comment>
<organism evidence="6 7">
    <name type="scientific">Serendipita vermifera MAFF 305830</name>
    <dbReference type="NCBI Taxonomy" id="933852"/>
    <lineage>
        <taxon>Eukaryota</taxon>
        <taxon>Fungi</taxon>
        <taxon>Dikarya</taxon>
        <taxon>Basidiomycota</taxon>
        <taxon>Agaricomycotina</taxon>
        <taxon>Agaricomycetes</taxon>
        <taxon>Sebacinales</taxon>
        <taxon>Serendipitaceae</taxon>
        <taxon>Serendipita</taxon>
    </lineage>
</organism>
<evidence type="ECO:0008006" key="8">
    <source>
        <dbReference type="Google" id="ProtNLM"/>
    </source>
</evidence>
<dbReference type="InterPro" id="IPR007568">
    <property type="entry name" value="RTA1"/>
</dbReference>
<reference evidence="6 7" key="1">
    <citation type="submission" date="2014-04" db="EMBL/GenBank/DDBJ databases">
        <authorList>
            <consortium name="DOE Joint Genome Institute"/>
            <person name="Kuo A."/>
            <person name="Zuccaro A."/>
            <person name="Kohler A."/>
            <person name="Nagy L.G."/>
            <person name="Floudas D."/>
            <person name="Copeland A."/>
            <person name="Barry K.W."/>
            <person name="Cichocki N."/>
            <person name="Veneault-Fourrey C."/>
            <person name="LaButti K."/>
            <person name="Lindquist E.A."/>
            <person name="Lipzen A."/>
            <person name="Lundell T."/>
            <person name="Morin E."/>
            <person name="Murat C."/>
            <person name="Sun H."/>
            <person name="Tunlid A."/>
            <person name="Henrissat B."/>
            <person name="Grigoriev I.V."/>
            <person name="Hibbett D.S."/>
            <person name="Martin F."/>
            <person name="Nordberg H.P."/>
            <person name="Cantor M.N."/>
            <person name="Hua S.X."/>
        </authorList>
    </citation>
    <scope>NUCLEOTIDE SEQUENCE [LARGE SCALE GENOMIC DNA]</scope>
    <source>
        <strain evidence="6 7">MAFF 305830</strain>
    </source>
</reference>
<feature type="transmembrane region" description="Helical" evidence="5">
    <location>
        <begin position="20"/>
        <end position="38"/>
    </location>
</feature>
<protein>
    <recommendedName>
        <fullName evidence="8">RTA1 like protein</fullName>
    </recommendedName>
</protein>
<feature type="transmembrane region" description="Helical" evidence="5">
    <location>
        <begin position="228"/>
        <end position="251"/>
    </location>
</feature>
<evidence type="ECO:0000313" key="7">
    <source>
        <dbReference type="Proteomes" id="UP000054097"/>
    </source>
</evidence>
<feature type="transmembrane region" description="Helical" evidence="5">
    <location>
        <begin position="199"/>
        <end position="216"/>
    </location>
</feature>
<evidence type="ECO:0000256" key="4">
    <source>
        <dbReference type="ARBA" id="ARBA00023136"/>
    </source>
</evidence>
<dbReference type="HOGENOM" id="CLU_033465_6_0_1"/>